<dbReference type="KEGG" id="cdo:CDOO_13370"/>
<geneLocation type="plasmid" evidence="1 2">
    <name>pCdoos1</name>
</geneLocation>
<dbReference type="OrthoDB" id="4427604at2"/>
<name>A0A097IJT9_9CORY</name>
<organism evidence="1 2">
    <name type="scientific">Corynebacterium doosanense CAU 212 = DSM 45436</name>
    <dbReference type="NCBI Taxonomy" id="558173"/>
    <lineage>
        <taxon>Bacteria</taxon>
        <taxon>Bacillati</taxon>
        <taxon>Actinomycetota</taxon>
        <taxon>Actinomycetes</taxon>
        <taxon>Mycobacteriales</taxon>
        <taxon>Corynebacteriaceae</taxon>
        <taxon>Corynebacterium</taxon>
    </lineage>
</organism>
<keyword evidence="1" id="KW-0614">Plasmid</keyword>
<sequence length="104" mass="11538">MLSPVTVRAVHKELGRPTDDATIATVREQFAEEVGSRIDLYATQLVNEWKAANPGGDGFIPGEVMGSSHGQALRRAEEEVMEEWFNGPIRTLMERKVARGIDGW</sequence>
<gene>
    <name evidence="1" type="ORF">CDOO_13370</name>
</gene>
<evidence type="ECO:0000313" key="2">
    <source>
        <dbReference type="Proteomes" id="UP000029914"/>
    </source>
</evidence>
<evidence type="ECO:0000313" key="1">
    <source>
        <dbReference type="EMBL" id="AIT62375.1"/>
    </source>
</evidence>
<dbReference type="HOGENOM" id="CLU_2245395_0_0_11"/>
<reference evidence="1 2" key="1">
    <citation type="submission" date="2013-09" db="EMBL/GenBank/DDBJ databases">
        <title>Complete genome sequence of Corynebacterium doosanense CAU 212(T) (=DSM 45436(T)), isolated from activated sludge.</title>
        <authorList>
            <person name="Schaffert L."/>
            <person name="Albersmeier A."/>
            <person name="Kalinowski J."/>
            <person name="Ruckert C."/>
        </authorList>
    </citation>
    <scope>NUCLEOTIDE SEQUENCE [LARGE SCALE GENOMIC DNA]</scope>
    <source>
        <strain evidence="1 2">CAU 212</strain>
        <plasmid evidence="2">Plasmid pCdoos1</plasmid>
    </source>
</reference>
<protein>
    <submittedName>
        <fullName evidence="1">Uncharacterized protein</fullName>
    </submittedName>
</protein>
<dbReference type="RefSeq" id="WP_018023052.1">
    <property type="nucleotide sequence ID" value="NZ_AQUX01000026.1"/>
</dbReference>
<dbReference type="eggNOG" id="ENOG5031MV7">
    <property type="taxonomic scope" value="Bacteria"/>
</dbReference>
<keyword evidence="2" id="KW-1185">Reference proteome</keyword>
<proteinExistence type="predicted"/>
<dbReference type="Proteomes" id="UP000029914">
    <property type="component" value="Plasmid pCdoos1"/>
</dbReference>
<dbReference type="EMBL" id="CP006765">
    <property type="protein sequence ID" value="AIT62375.1"/>
    <property type="molecule type" value="Genomic_DNA"/>
</dbReference>
<dbReference type="AlphaFoldDB" id="A0A097IJT9"/>
<accession>A0A097IJT9</accession>